<dbReference type="PANTHER" id="PTHR21661">
    <property type="entry name" value="EPOXIDE HYDROLASE 1-RELATED"/>
    <property type="match status" value="1"/>
</dbReference>
<feature type="region of interest" description="Disordered" evidence="4">
    <location>
        <begin position="1"/>
        <end position="20"/>
    </location>
</feature>
<comment type="caution">
    <text evidence="6">The sequence shown here is derived from an EMBL/GenBank/DDBJ whole genome shotgun (WGS) entry which is preliminary data.</text>
</comment>
<evidence type="ECO:0000259" key="5">
    <source>
        <dbReference type="Pfam" id="PF06441"/>
    </source>
</evidence>
<evidence type="ECO:0000256" key="1">
    <source>
        <dbReference type="ARBA" id="ARBA00010088"/>
    </source>
</evidence>
<organism evidence="6 7">
    <name type="scientific">Microbacterium panaciterrae</name>
    <dbReference type="NCBI Taxonomy" id="985759"/>
    <lineage>
        <taxon>Bacteria</taxon>
        <taxon>Bacillati</taxon>
        <taxon>Actinomycetota</taxon>
        <taxon>Actinomycetes</taxon>
        <taxon>Micrococcales</taxon>
        <taxon>Microbacteriaceae</taxon>
        <taxon>Microbacterium</taxon>
    </lineage>
</organism>
<dbReference type="Proteomes" id="UP001500731">
    <property type="component" value="Unassembled WGS sequence"/>
</dbReference>
<dbReference type="GO" id="GO:0016787">
    <property type="term" value="F:hydrolase activity"/>
    <property type="evidence" value="ECO:0007669"/>
    <property type="project" value="UniProtKB-KW"/>
</dbReference>
<feature type="domain" description="Epoxide hydrolase N-terminal" evidence="5">
    <location>
        <begin position="32"/>
        <end position="137"/>
    </location>
</feature>
<evidence type="ECO:0000313" key="6">
    <source>
        <dbReference type="EMBL" id="GAA4484082.1"/>
    </source>
</evidence>
<dbReference type="InterPro" id="IPR029058">
    <property type="entry name" value="AB_hydrolase_fold"/>
</dbReference>
<feature type="compositionally biased region" description="Polar residues" evidence="4">
    <location>
        <begin position="1"/>
        <end position="15"/>
    </location>
</feature>
<accession>A0ABP8PBM2</accession>
<evidence type="ECO:0000256" key="2">
    <source>
        <dbReference type="ARBA" id="ARBA00022797"/>
    </source>
</evidence>
<sequence length="411" mass="45638">MSDKISTPQAATGLTPSGRRAPAPAVAAAAAVEPFTIDVPESDLLDLRRRLEQTRWPDELPDGGWDYGVPLTYVRSLVDYWQSGYDWRDQEKIFNDYPQFLTTIDGQRIHFLHIRSPREDALPLLLLHGWPGSIAEFLDVIGPLCDPTAHGGSAADAFHLVIPSLPGFGFSGPTHDKGWDVARTARAFAELMERLGYERYGVQGGDMGALIGPELAHADPEHVAGVHLNAATVGFIPWGEVPESELASFTDVEKGRLDKLKGFMANGNAYFNIQASRPQMIGYALTDSPVGQLTWIVDRMAAWVHGPIDEEALSPDRILTNVMFYWLTRTATSSARMYYENMHAQPNWGRSRPRVPVGVAAFAEDIAIRRYGEQGLDITHWSDFDDGGHFAAMERPQLLITDMRSFFDSVR</sequence>
<evidence type="ECO:0000313" key="7">
    <source>
        <dbReference type="Proteomes" id="UP001500731"/>
    </source>
</evidence>
<reference evidence="7" key="1">
    <citation type="journal article" date="2019" name="Int. J. Syst. Evol. Microbiol.">
        <title>The Global Catalogue of Microorganisms (GCM) 10K type strain sequencing project: providing services to taxonomists for standard genome sequencing and annotation.</title>
        <authorList>
            <consortium name="The Broad Institute Genomics Platform"/>
            <consortium name="The Broad Institute Genome Sequencing Center for Infectious Disease"/>
            <person name="Wu L."/>
            <person name="Ma J."/>
        </authorList>
    </citation>
    <scope>NUCLEOTIDE SEQUENCE [LARGE SCALE GENOMIC DNA]</scope>
    <source>
        <strain evidence="7">JCM 17839</strain>
    </source>
</reference>
<dbReference type="PIRSF" id="PIRSF001112">
    <property type="entry name" value="Epoxide_hydrolase"/>
    <property type="match status" value="1"/>
</dbReference>
<gene>
    <name evidence="6" type="ORF">GCM10023171_16540</name>
</gene>
<keyword evidence="7" id="KW-1185">Reference proteome</keyword>
<keyword evidence="3 6" id="KW-0378">Hydrolase</keyword>
<keyword evidence="2" id="KW-0058">Aromatic hydrocarbons catabolism</keyword>
<dbReference type="InterPro" id="IPR000639">
    <property type="entry name" value="Epox_hydrolase-like"/>
</dbReference>
<protein>
    <submittedName>
        <fullName evidence="6">Epoxide hydrolase</fullName>
    </submittedName>
</protein>
<dbReference type="RefSeq" id="WP_345186010.1">
    <property type="nucleotide sequence ID" value="NZ_BAABGP010000010.1"/>
</dbReference>
<dbReference type="InterPro" id="IPR010497">
    <property type="entry name" value="Epoxide_hydro_N"/>
</dbReference>
<dbReference type="SUPFAM" id="SSF53474">
    <property type="entry name" value="alpha/beta-Hydrolases"/>
    <property type="match status" value="1"/>
</dbReference>
<evidence type="ECO:0000256" key="4">
    <source>
        <dbReference type="SAM" id="MobiDB-lite"/>
    </source>
</evidence>
<proteinExistence type="inferred from homology"/>
<dbReference type="Pfam" id="PF06441">
    <property type="entry name" value="EHN"/>
    <property type="match status" value="1"/>
</dbReference>
<dbReference type="InterPro" id="IPR016292">
    <property type="entry name" value="Epoxide_hydrolase"/>
</dbReference>
<dbReference type="PRINTS" id="PR00412">
    <property type="entry name" value="EPOXHYDRLASE"/>
</dbReference>
<evidence type="ECO:0000256" key="3">
    <source>
        <dbReference type="ARBA" id="ARBA00022801"/>
    </source>
</evidence>
<dbReference type="EMBL" id="BAABGP010000010">
    <property type="protein sequence ID" value="GAA4484082.1"/>
    <property type="molecule type" value="Genomic_DNA"/>
</dbReference>
<name>A0ABP8PBM2_9MICO</name>
<dbReference type="PANTHER" id="PTHR21661:SF35">
    <property type="entry name" value="EPOXIDE HYDROLASE"/>
    <property type="match status" value="1"/>
</dbReference>
<comment type="similarity">
    <text evidence="1">Belongs to the peptidase S33 family.</text>
</comment>
<dbReference type="Gene3D" id="3.40.50.1820">
    <property type="entry name" value="alpha/beta hydrolase"/>
    <property type="match status" value="1"/>
</dbReference>